<feature type="transmembrane region" description="Helical" evidence="1">
    <location>
        <begin position="914"/>
        <end position="934"/>
    </location>
</feature>
<feature type="transmembrane region" description="Helical" evidence="1">
    <location>
        <begin position="888"/>
        <end position="907"/>
    </location>
</feature>
<dbReference type="Gene3D" id="3.30.2090.10">
    <property type="entry name" value="Multidrug efflux transporter AcrB TolC docking domain, DN and DC subdomains"/>
    <property type="match status" value="2"/>
</dbReference>
<evidence type="ECO:0000313" key="2">
    <source>
        <dbReference type="EMBL" id="XCB35550.1"/>
    </source>
</evidence>
<feature type="transmembrane region" description="Helical" evidence="1">
    <location>
        <begin position="448"/>
        <end position="471"/>
    </location>
</feature>
<evidence type="ECO:0000256" key="1">
    <source>
        <dbReference type="SAM" id="Phobius"/>
    </source>
</evidence>
<keyword evidence="1" id="KW-1133">Transmembrane helix</keyword>
<dbReference type="Gene3D" id="3.30.70.1320">
    <property type="entry name" value="Multidrug efflux transporter AcrB pore domain like"/>
    <property type="match status" value="1"/>
</dbReference>
<dbReference type="InterPro" id="IPR027463">
    <property type="entry name" value="AcrB_DN_DC_subdom"/>
</dbReference>
<accession>A0AAU7ZX25</accession>
<feature type="transmembrane region" description="Helical" evidence="1">
    <location>
        <begin position="375"/>
        <end position="395"/>
    </location>
</feature>
<dbReference type="Gene3D" id="3.30.70.1440">
    <property type="entry name" value="Multidrug efflux transporter AcrB pore domain"/>
    <property type="match status" value="1"/>
</dbReference>
<sequence>MIEVTPVRQPPKDFWISYASKPIFFFLIVLTVAGIYGAVQVPISVFPDTNFPRVVIGVDNGVMPVEQMQVTITKPIEDAINSVPGLVTVRSTTSRGSAEISLFFDWSVDMYRTLQLTDAALSKVQRSLPTTARITANRLTFATFPVLGYALTTDADASGRDLVSQTQLFEIATYDLKPPLNRVNGVSTVVVQGGKVPEFHVIPNLARMQAAGMTLLDLVNGIQASNISDSPGLYEANHQLLLGLVGAQAHNSSELSSLVIKTTPNGAPIRVADVAAVQPATMPVYTMVTSNGKPAVLLNIARQPLSNTVKVADAVAHEIAQLQTRLPRGVHLVSFYDQSELVREAIASVRDAILVGLILACVILFLFLRDWSSSLVAGLVIPVTIAITILFLWLIGQSFNLMTLGGLAAAIGLVIDDAIVVVENIVVHQDRGEPRIEAVRKALREITTPLVFSTITPVVVFLPLIAVTGVIGSFFRALAVTMTVALLTSLALALTWTPALSLHLLRRNRNAISPSAASHSVVDDQIQGHEFGLVMRKIFRLHGRLLMWALARPFLLSVACLGVVIVGYFSYRALGTDLLPEMDEGAFVLDYLTPAGTSLSETNRILLHVEQILHNTREVEITSRRTGLQMGLAAVTEANFGDFTVRLKKRRSRSIDEVIADVREEIKKTEPALDVEFTQVLQDMIGDLSNSPEPIQVKLFASDANLLHELGPKVADAISKIPGVVDTQNGVDNTISGPATSFQVDPVVAGRLGFTPTEVSEDATAILDGLPTNDPMIVNGRPYTIRVRLPDDSRISLDSIQNTVFNSSTGRMASLGSLAQVTQLPPQNEIRRENLQQLVLVSGRLEGSDLGTAMTRVRSTVQSLNLPPTVRVEYGGTYQEQQKSFGDLARVLVLALALVFGVLLAEFRNFAAPVAILTSSILSMTGVVVALLLTGTIFNVASFMGLIMVIGIVAKNGILLLDADERYRNEGKLHGRNRLSDRPDVVLSNTSDRADTDLAREAMLHAAQRRLRPIFMTAVVAICGMLPLAFALGAGSQMLQPLAIAVIGGLLLSIFLSLVVTPVIYYNLTKSIN</sequence>
<protein>
    <submittedName>
        <fullName evidence="2">Efflux RND transporter permease subunit</fullName>
    </submittedName>
</protein>
<feature type="transmembrane region" description="Helical" evidence="1">
    <location>
        <begin position="352"/>
        <end position="368"/>
    </location>
</feature>
<feature type="transmembrane region" description="Helical" evidence="1">
    <location>
        <begin position="1014"/>
        <end position="1036"/>
    </location>
</feature>
<feature type="transmembrane region" description="Helical" evidence="1">
    <location>
        <begin position="23"/>
        <end position="43"/>
    </location>
</feature>
<dbReference type="AlphaFoldDB" id="A0AAU7ZX25"/>
<dbReference type="KEGG" id="tpsc:RBB77_12895"/>
<name>A0AAU7ZX25_9BACT</name>
<dbReference type="GO" id="GO:0042910">
    <property type="term" value="F:xenobiotic transmembrane transporter activity"/>
    <property type="evidence" value="ECO:0007669"/>
    <property type="project" value="TreeGrafter"/>
</dbReference>
<dbReference type="EMBL" id="CP132942">
    <property type="protein sequence ID" value="XCB35550.1"/>
    <property type="molecule type" value="Genomic_DNA"/>
</dbReference>
<dbReference type="GO" id="GO:0005886">
    <property type="term" value="C:plasma membrane"/>
    <property type="evidence" value="ECO:0007669"/>
    <property type="project" value="TreeGrafter"/>
</dbReference>
<dbReference type="SUPFAM" id="SSF82866">
    <property type="entry name" value="Multidrug efflux transporter AcrB transmembrane domain"/>
    <property type="match status" value="2"/>
</dbReference>
<dbReference type="Gene3D" id="1.20.1640.10">
    <property type="entry name" value="Multidrug efflux transporter AcrB transmembrane domain"/>
    <property type="match status" value="3"/>
</dbReference>
<keyword evidence="1" id="KW-0472">Membrane</keyword>
<feature type="transmembrane region" description="Helical" evidence="1">
    <location>
        <begin position="477"/>
        <end position="500"/>
    </location>
</feature>
<dbReference type="SUPFAM" id="SSF82714">
    <property type="entry name" value="Multidrug efflux transporter AcrB TolC docking domain, DN and DC subdomains"/>
    <property type="match status" value="2"/>
</dbReference>
<feature type="transmembrane region" description="Helical" evidence="1">
    <location>
        <begin position="401"/>
        <end position="427"/>
    </location>
</feature>
<keyword evidence="1" id="KW-0812">Transmembrane</keyword>
<dbReference type="RefSeq" id="WP_353067624.1">
    <property type="nucleotide sequence ID" value="NZ_CP132942.1"/>
</dbReference>
<dbReference type="SUPFAM" id="SSF82693">
    <property type="entry name" value="Multidrug efflux transporter AcrB pore domain, PN1, PN2, PC1 and PC2 subdomains"/>
    <property type="match status" value="3"/>
</dbReference>
<gene>
    <name evidence="2" type="ORF">RBB77_12895</name>
</gene>
<dbReference type="InterPro" id="IPR001036">
    <property type="entry name" value="Acrflvin-R"/>
</dbReference>
<dbReference type="PRINTS" id="PR00702">
    <property type="entry name" value="ACRIFLAVINRP"/>
</dbReference>
<dbReference type="PANTHER" id="PTHR32063">
    <property type="match status" value="1"/>
</dbReference>
<reference evidence="2" key="2">
    <citation type="journal article" date="2024" name="Environ. Microbiol.">
        <title>Genome analysis and description of Tunturibacter gen. nov. expands the diversity of Terriglobia in tundra soils.</title>
        <authorList>
            <person name="Messyasz A."/>
            <person name="Mannisto M.K."/>
            <person name="Kerkhof L.J."/>
            <person name="Haggblom M.M."/>
        </authorList>
    </citation>
    <scope>NUCLEOTIDE SEQUENCE</scope>
    <source>
        <strain evidence="2">X5P6</strain>
    </source>
</reference>
<dbReference type="Pfam" id="PF00873">
    <property type="entry name" value="ACR_tran"/>
    <property type="match status" value="2"/>
</dbReference>
<dbReference type="Gene3D" id="3.30.70.1430">
    <property type="entry name" value="Multidrug efflux transporter AcrB pore domain"/>
    <property type="match status" value="2"/>
</dbReference>
<organism evidence="2">
    <name type="scientific">Tunturiibacter psychrotolerans</name>
    <dbReference type="NCBI Taxonomy" id="3069686"/>
    <lineage>
        <taxon>Bacteria</taxon>
        <taxon>Pseudomonadati</taxon>
        <taxon>Acidobacteriota</taxon>
        <taxon>Terriglobia</taxon>
        <taxon>Terriglobales</taxon>
        <taxon>Acidobacteriaceae</taxon>
        <taxon>Tunturiibacter</taxon>
    </lineage>
</organism>
<dbReference type="PANTHER" id="PTHR32063:SF0">
    <property type="entry name" value="SWARMING MOTILITY PROTEIN SWRC"/>
    <property type="match status" value="1"/>
</dbReference>
<feature type="transmembrane region" description="Helical" evidence="1">
    <location>
        <begin position="545"/>
        <end position="571"/>
    </location>
</feature>
<feature type="transmembrane region" description="Helical" evidence="1">
    <location>
        <begin position="940"/>
        <end position="961"/>
    </location>
</feature>
<feature type="transmembrane region" description="Helical" evidence="1">
    <location>
        <begin position="1042"/>
        <end position="1068"/>
    </location>
</feature>
<proteinExistence type="predicted"/>
<reference evidence="2" key="1">
    <citation type="submission" date="2023-08" db="EMBL/GenBank/DDBJ databases">
        <authorList>
            <person name="Messyasz A."/>
            <person name="Mannisto M.K."/>
            <person name="Kerkhof L.J."/>
            <person name="Haggblom M."/>
        </authorList>
    </citation>
    <scope>NUCLEOTIDE SEQUENCE</scope>
    <source>
        <strain evidence="2">X5P6</strain>
    </source>
</reference>